<dbReference type="GO" id="GO:0008713">
    <property type="term" value="F:ADP-heptose-lipopolysaccharide heptosyltransferase activity"/>
    <property type="evidence" value="ECO:0007669"/>
    <property type="project" value="TreeGrafter"/>
</dbReference>
<keyword evidence="4" id="KW-1185">Reference proteome</keyword>
<evidence type="ECO:0000256" key="1">
    <source>
        <dbReference type="ARBA" id="ARBA00022676"/>
    </source>
</evidence>
<gene>
    <name evidence="3" type="ORF">FKR84_02010</name>
</gene>
<dbReference type="InterPro" id="IPR051199">
    <property type="entry name" value="LPS_LOS_Heptosyltrfase"/>
</dbReference>
<dbReference type="InterPro" id="IPR002201">
    <property type="entry name" value="Glyco_trans_9"/>
</dbReference>
<dbReference type="Gene3D" id="3.40.50.2000">
    <property type="entry name" value="Glycogen Phosphorylase B"/>
    <property type="match status" value="2"/>
</dbReference>
<dbReference type="RefSeq" id="WP_141420510.1">
    <property type="nucleotide sequence ID" value="NZ_VIAR01000001.1"/>
</dbReference>
<dbReference type="OrthoDB" id="9768048at2"/>
<dbReference type="GO" id="GO:0009244">
    <property type="term" value="P:lipopolysaccharide core region biosynthetic process"/>
    <property type="evidence" value="ECO:0007669"/>
    <property type="project" value="TreeGrafter"/>
</dbReference>
<keyword evidence="2 3" id="KW-0808">Transferase</keyword>
<accession>A0A507ZYJ0</accession>
<sequence length="346" mass="38853">MKQQPKHILVLRLSAMGDVAMCVPVLQAFRQQYPAIKITVLTKAFFKPIVEQIPGVSVKLAKVKTEHKGLGGLVNLATTLRKEVAFDAVADLHNVLRTKVLGAVWQLYGINLEKINKGRAEKKALTASKNKNFKALKTTHQRYAEVFEKLGFPVDLSTKIEKQRLQVPAAVKKHLDAEKKWIGFAPFAAHKAKMYPLDLSEKIIALLVKNPNYEIILFGGGKKETPELERLAKTHSNVHFFGKNCSFEEELQLVSNLELMLSMDSGNGHLAAMFQVPVITLWGATHPYAGFAPFGQPTENQFLPDREKYPLLPTSIYGNKEVAGYENVMRDIEPEKVIERIKEIIE</sequence>
<dbReference type="PANTHER" id="PTHR30160:SF22">
    <property type="entry name" value="LIPOPOLYSACCHARIDE CORE BIOSYNTHESIS PROTEIN"/>
    <property type="match status" value="1"/>
</dbReference>
<dbReference type="Pfam" id="PF01075">
    <property type="entry name" value="Glyco_transf_9"/>
    <property type="match status" value="1"/>
</dbReference>
<dbReference type="Proteomes" id="UP000317169">
    <property type="component" value="Unassembled WGS sequence"/>
</dbReference>
<dbReference type="AlphaFoldDB" id="A0A507ZYJ0"/>
<dbReference type="EMBL" id="VIAR01000001">
    <property type="protein sequence ID" value="TQD40778.1"/>
    <property type="molecule type" value="Genomic_DNA"/>
</dbReference>
<dbReference type="SUPFAM" id="SSF53756">
    <property type="entry name" value="UDP-Glycosyltransferase/glycogen phosphorylase"/>
    <property type="match status" value="1"/>
</dbReference>
<evidence type="ECO:0000313" key="3">
    <source>
        <dbReference type="EMBL" id="TQD40778.1"/>
    </source>
</evidence>
<keyword evidence="1" id="KW-0328">Glycosyltransferase</keyword>
<dbReference type="PANTHER" id="PTHR30160">
    <property type="entry name" value="TETRAACYLDISACCHARIDE 4'-KINASE-RELATED"/>
    <property type="match status" value="1"/>
</dbReference>
<dbReference type="GO" id="GO:0005829">
    <property type="term" value="C:cytosol"/>
    <property type="evidence" value="ECO:0007669"/>
    <property type="project" value="TreeGrafter"/>
</dbReference>
<organism evidence="3 4">
    <name type="scientific">Haloflavibacter putidus</name>
    <dbReference type="NCBI Taxonomy" id="2576776"/>
    <lineage>
        <taxon>Bacteria</taxon>
        <taxon>Pseudomonadati</taxon>
        <taxon>Bacteroidota</taxon>
        <taxon>Flavobacteriia</taxon>
        <taxon>Flavobacteriales</taxon>
        <taxon>Flavobacteriaceae</taxon>
        <taxon>Haloflavibacter</taxon>
    </lineage>
</organism>
<name>A0A507ZYJ0_9FLAO</name>
<proteinExistence type="predicted"/>
<protein>
    <submittedName>
        <fullName evidence="3">Glycosyltransferase family 9 protein</fullName>
    </submittedName>
</protein>
<comment type="caution">
    <text evidence="3">The sequence shown here is derived from an EMBL/GenBank/DDBJ whole genome shotgun (WGS) entry which is preliminary data.</text>
</comment>
<dbReference type="CDD" id="cd03789">
    <property type="entry name" value="GT9_LPS_heptosyltransferase"/>
    <property type="match status" value="1"/>
</dbReference>
<evidence type="ECO:0000256" key="2">
    <source>
        <dbReference type="ARBA" id="ARBA00022679"/>
    </source>
</evidence>
<reference evidence="3 4" key="1">
    <citation type="submission" date="2019-06" db="EMBL/GenBank/DDBJ databases">
        <title>Flavibacter putida gen. nov., sp. nov., a novel marine bacterium of the family Flavobacteriaceae isolated from coastal seawater.</title>
        <authorList>
            <person name="Feng X."/>
        </authorList>
    </citation>
    <scope>NUCLEOTIDE SEQUENCE [LARGE SCALE GENOMIC DNA]</scope>
    <source>
        <strain evidence="3 4">PLHSN227</strain>
    </source>
</reference>
<evidence type="ECO:0000313" key="4">
    <source>
        <dbReference type="Proteomes" id="UP000317169"/>
    </source>
</evidence>